<dbReference type="GO" id="GO:0015081">
    <property type="term" value="F:sodium ion transmembrane transporter activity"/>
    <property type="evidence" value="ECO:0007669"/>
    <property type="project" value="InterPro"/>
</dbReference>
<dbReference type="EMBL" id="LT605205">
    <property type="protein sequence ID" value="SCD19783.1"/>
    <property type="molecule type" value="Genomic_DNA"/>
</dbReference>
<comment type="subcellular location">
    <subcellularLocation>
        <location evidence="1">Cell membrane</location>
    </subcellularLocation>
</comment>
<gene>
    <name evidence="7" type="ORF">PSM36_0957</name>
</gene>
<dbReference type="Proteomes" id="UP000187464">
    <property type="component" value="Chromosome I"/>
</dbReference>
<proteinExistence type="predicted"/>
<dbReference type="GO" id="GO:0036376">
    <property type="term" value="P:sodium ion export across plasma membrane"/>
    <property type="evidence" value="ECO:0007669"/>
    <property type="project" value="InterPro"/>
</dbReference>
<organism evidence="7 8">
    <name type="scientific">Proteiniphilum saccharofermentans</name>
    <dbReference type="NCBI Taxonomy" id="1642647"/>
    <lineage>
        <taxon>Bacteria</taxon>
        <taxon>Pseudomonadati</taxon>
        <taxon>Bacteroidota</taxon>
        <taxon>Bacteroidia</taxon>
        <taxon>Bacteroidales</taxon>
        <taxon>Dysgonomonadaceae</taxon>
        <taxon>Proteiniphilum</taxon>
    </lineage>
</organism>
<dbReference type="KEGG" id="psac:PSM36_0957"/>
<dbReference type="Pfam" id="PF04277">
    <property type="entry name" value="OAD_gamma"/>
    <property type="match status" value="1"/>
</dbReference>
<evidence type="ECO:0000256" key="2">
    <source>
        <dbReference type="ARBA" id="ARBA00022475"/>
    </source>
</evidence>
<reference evidence="7 8" key="1">
    <citation type="submission" date="2016-08" db="EMBL/GenBank/DDBJ databases">
        <authorList>
            <person name="Seilhamer J.J."/>
        </authorList>
    </citation>
    <scope>NUCLEOTIDE SEQUENCE [LARGE SCALE GENOMIC DNA]</scope>
    <source>
        <strain evidence="7">M3/6</strain>
    </source>
</reference>
<keyword evidence="2" id="KW-1003">Cell membrane</keyword>
<dbReference type="RefSeq" id="WP_076929312.1">
    <property type="nucleotide sequence ID" value="NZ_LT605205.1"/>
</dbReference>
<protein>
    <submittedName>
        <fullName evidence="7">Putative membrane protein</fullName>
    </submittedName>
</protein>
<keyword evidence="8" id="KW-1185">Reference proteome</keyword>
<keyword evidence="3 6" id="KW-0812">Transmembrane</keyword>
<sequence length="88" mass="9131">MENLNTALGLLVVGMVTVFIILWLVVVIGNLVIRLTNRFIPVADPSAGKPGNGGTAGKRVHSKKLAAIVAAVDVVTQGKANVESIGKK</sequence>
<dbReference type="AlphaFoldDB" id="A0A1R3STY0"/>
<evidence type="ECO:0000256" key="3">
    <source>
        <dbReference type="ARBA" id="ARBA00022692"/>
    </source>
</evidence>
<keyword evidence="5 6" id="KW-0472">Membrane</keyword>
<evidence type="ECO:0000313" key="8">
    <source>
        <dbReference type="Proteomes" id="UP000187464"/>
    </source>
</evidence>
<keyword evidence="4 6" id="KW-1133">Transmembrane helix</keyword>
<evidence type="ECO:0000256" key="5">
    <source>
        <dbReference type="ARBA" id="ARBA00023136"/>
    </source>
</evidence>
<dbReference type="GO" id="GO:0005886">
    <property type="term" value="C:plasma membrane"/>
    <property type="evidence" value="ECO:0007669"/>
    <property type="project" value="UniProtKB-SubCell"/>
</dbReference>
<name>A0A1R3STY0_9BACT</name>
<feature type="transmembrane region" description="Helical" evidence="6">
    <location>
        <begin position="6"/>
        <end position="33"/>
    </location>
</feature>
<accession>A0A1R3STY0</accession>
<dbReference type="STRING" id="1642647.PSM36_0957"/>
<evidence type="ECO:0000256" key="4">
    <source>
        <dbReference type="ARBA" id="ARBA00022989"/>
    </source>
</evidence>
<evidence type="ECO:0000313" key="7">
    <source>
        <dbReference type="EMBL" id="SCD19783.1"/>
    </source>
</evidence>
<evidence type="ECO:0000256" key="6">
    <source>
        <dbReference type="SAM" id="Phobius"/>
    </source>
</evidence>
<dbReference type="InterPro" id="IPR005899">
    <property type="entry name" value="Na_pump_deCOase"/>
</dbReference>
<evidence type="ECO:0000256" key="1">
    <source>
        <dbReference type="ARBA" id="ARBA00004236"/>
    </source>
</evidence>